<accession>A0A131ZXS0</accession>
<dbReference type="AlphaFoldDB" id="A0A131ZXS0"/>
<feature type="compositionally biased region" description="Polar residues" evidence="1">
    <location>
        <begin position="50"/>
        <end position="68"/>
    </location>
</feature>
<protein>
    <submittedName>
        <fullName evidence="2">Uncharacterized protein</fullName>
    </submittedName>
</protein>
<evidence type="ECO:0000256" key="1">
    <source>
        <dbReference type="SAM" id="MobiDB-lite"/>
    </source>
</evidence>
<comment type="caution">
    <text evidence="2">The sequence shown here is derived from an EMBL/GenBank/DDBJ whole genome shotgun (WGS) entry which is preliminary data.</text>
</comment>
<evidence type="ECO:0000313" key="2">
    <source>
        <dbReference type="EMBL" id="KPM02900.1"/>
    </source>
</evidence>
<dbReference type="VEuPathDB" id="VectorBase:SSCA001905"/>
<reference evidence="2 3" key="1">
    <citation type="journal article" date="2015" name="Parasit. Vectors">
        <title>Draft genome of the scabies mite.</title>
        <authorList>
            <person name="Rider S.D.Jr."/>
            <person name="Morgan M.S."/>
            <person name="Arlian L.G."/>
        </authorList>
    </citation>
    <scope>NUCLEOTIDE SEQUENCE [LARGE SCALE GENOMIC DNA]</scope>
    <source>
        <strain evidence="2">Arlian Lab</strain>
    </source>
</reference>
<dbReference type="EMBL" id="JXLN01003297">
    <property type="protein sequence ID" value="KPM02900.1"/>
    <property type="molecule type" value="Genomic_DNA"/>
</dbReference>
<sequence length="74" mass="8716">MMWNFITFHLLRIRERAEEIARRKKNALERSQLNKPKLSDIDVDELPEVDQQQTTRLPTKGNLPSQKSGKIKTK</sequence>
<dbReference type="Proteomes" id="UP000616769">
    <property type="component" value="Unassembled WGS sequence"/>
</dbReference>
<proteinExistence type="predicted"/>
<feature type="region of interest" description="Disordered" evidence="1">
    <location>
        <begin position="28"/>
        <end position="74"/>
    </location>
</feature>
<gene>
    <name evidence="2" type="ORF">QR98_0013260</name>
</gene>
<evidence type="ECO:0000313" key="3">
    <source>
        <dbReference type="Proteomes" id="UP000616769"/>
    </source>
</evidence>
<organism evidence="2 3">
    <name type="scientific">Sarcoptes scabiei</name>
    <name type="common">Itch mite</name>
    <name type="synonym">Acarus scabiei</name>
    <dbReference type="NCBI Taxonomy" id="52283"/>
    <lineage>
        <taxon>Eukaryota</taxon>
        <taxon>Metazoa</taxon>
        <taxon>Ecdysozoa</taxon>
        <taxon>Arthropoda</taxon>
        <taxon>Chelicerata</taxon>
        <taxon>Arachnida</taxon>
        <taxon>Acari</taxon>
        <taxon>Acariformes</taxon>
        <taxon>Sarcoptiformes</taxon>
        <taxon>Astigmata</taxon>
        <taxon>Psoroptidia</taxon>
        <taxon>Sarcoptoidea</taxon>
        <taxon>Sarcoptidae</taxon>
        <taxon>Sarcoptinae</taxon>
        <taxon>Sarcoptes</taxon>
    </lineage>
</organism>
<name>A0A131ZXS0_SARSC</name>